<dbReference type="AlphaFoldDB" id="A0A1G7IJ90"/>
<keyword evidence="3" id="KW-1185">Reference proteome</keyword>
<proteinExistence type="predicted"/>
<name>A0A1G7IJ90_9BACT</name>
<dbReference type="EMBL" id="LT629690">
    <property type="protein sequence ID" value="SDF12777.1"/>
    <property type="molecule type" value="Genomic_DNA"/>
</dbReference>
<dbReference type="Proteomes" id="UP000182427">
    <property type="component" value="Chromosome I"/>
</dbReference>
<sequence>MSIYALRGVFLEVNRILAEIDAQIAKLQQARALLAGGSSAAPAVKKAVGRPRKSITTSASKATPKKRTLSAEARKRIADAQKKRWAETRKSQK</sequence>
<organism evidence="2 3">
    <name type="scientific">Terriglobus roseus</name>
    <dbReference type="NCBI Taxonomy" id="392734"/>
    <lineage>
        <taxon>Bacteria</taxon>
        <taxon>Pseudomonadati</taxon>
        <taxon>Acidobacteriota</taxon>
        <taxon>Terriglobia</taxon>
        <taxon>Terriglobales</taxon>
        <taxon>Acidobacteriaceae</taxon>
        <taxon>Terriglobus</taxon>
    </lineage>
</organism>
<evidence type="ECO:0000313" key="3">
    <source>
        <dbReference type="Proteomes" id="UP000182427"/>
    </source>
</evidence>
<accession>A0A1G7IJ90</accession>
<evidence type="ECO:0000256" key="1">
    <source>
        <dbReference type="SAM" id="MobiDB-lite"/>
    </source>
</evidence>
<evidence type="ECO:0000313" key="2">
    <source>
        <dbReference type="EMBL" id="SDF12777.1"/>
    </source>
</evidence>
<feature type="region of interest" description="Disordered" evidence="1">
    <location>
        <begin position="38"/>
        <end position="93"/>
    </location>
</feature>
<gene>
    <name evidence="2" type="ORF">SAMN05444167_1471</name>
</gene>
<protein>
    <submittedName>
        <fullName evidence="2">Uncharacterized protein</fullName>
    </submittedName>
</protein>
<feature type="compositionally biased region" description="Basic and acidic residues" evidence="1">
    <location>
        <begin position="72"/>
        <end position="93"/>
    </location>
</feature>
<reference evidence="2 3" key="1">
    <citation type="submission" date="2016-10" db="EMBL/GenBank/DDBJ databases">
        <authorList>
            <person name="de Groot N.N."/>
        </authorList>
    </citation>
    <scope>NUCLEOTIDE SEQUENCE [LARGE SCALE GENOMIC DNA]</scope>
    <source>
        <strain evidence="2 3">GAS232</strain>
    </source>
</reference>